<comment type="caution">
    <text evidence="1">The sequence shown here is derived from an EMBL/GenBank/DDBJ whole genome shotgun (WGS) entry which is preliminary data.</text>
</comment>
<proteinExistence type="predicted"/>
<organism evidence="1 2">
    <name type="scientific">Hygrophoropsis aurantiaca</name>
    <dbReference type="NCBI Taxonomy" id="72124"/>
    <lineage>
        <taxon>Eukaryota</taxon>
        <taxon>Fungi</taxon>
        <taxon>Dikarya</taxon>
        <taxon>Basidiomycota</taxon>
        <taxon>Agaricomycotina</taxon>
        <taxon>Agaricomycetes</taxon>
        <taxon>Agaricomycetidae</taxon>
        <taxon>Boletales</taxon>
        <taxon>Coniophorineae</taxon>
        <taxon>Hygrophoropsidaceae</taxon>
        <taxon>Hygrophoropsis</taxon>
    </lineage>
</organism>
<dbReference type="EMBL" id="MU268121">
    <property type="protein sequence ID" value="KAH7905801.1"/>
    <property type="molecule type" value="Genomic_DNA"/>
</dbReference>
<sequence>MDLNISAIYLCLLEHVQGAVTRIYSAPQANQNDVPLQASRRWDINSMSLKWRCRRLQTKLGRCAMEDQYIRYTALTIEDTNGPEAPSARCSRISL</sequence>
<keyword evidence="2" id="KW-1185">Reference proteome</keyword>
<evidence type="ECO:0000313" key="2">
    <source>
        <dbReference type="Proteomes" id="UP000790377"/>
    </source>
</evidence>
<protein>
    <submittedName>
        <fullName evidence="1">Uncharacterized protein</fullName>
    </submittedName>
</protein>
<accession>A0ACB7ZXI4</accession>
<reference evidence="1" key="1">
    <citation type="journal article" date="2021" name="New Phytol.">
        <title>Evolutionary innovations through gain and loss of genes in the ectomycorrhizal Boletales.</title>
        <authorList>
            <person name="Wu G."/>
            <person name="Miyauchi S."/>
            <person name="Morin E."/>
            <person name="Kuo A."/>
            <person name="Drula E."/>
            <person name="Varga T."/>
            <person name="Kohler A."/>
            <person name="Feng B."/>
            <person name="Cao Y."/>
            <person name="Lipzen A."/>
            <person name="Daum C."/>
            <person name="Hundley H."/>
            <person name="Pangilinan J."/>
            <person name="Johnson J."/>
            <person name="Barry K."/>
            <person name="LaButti K."/>
            <person name="Ng V."/>
            <person name="Ahrendt S."/>
            <person name="Min B."/>
            <person name="Choi I.G."/>
            <person name="Park H."/>
            <person name="Plett J.M."/>
            <person name="Magnuson J."/>
            <person name="Spatafora J.W."/>
            <person name="Nagy L.G."/>
            <person name="Henrissat B."/>
            <person name="Grigoriev I.V."/>
            <person name="Yang Z.L."/>
            <person name="Xu J."/>
            <person name="Martin F.M."/>
        </authorList>
    </citation>
    <scope>NUCLEOTIDE SEQUENCE</scope>
    <source>
        <strain evidence="1">ATCC 28755</strain>
    </source>
</reference>
<evidence type="ECO:0000313" key="1">
    <source>
        <dbReference type="EMBL" id="KAH7905801.1"/>
    </source>
</evidence>
<dbReference type="Proteomes" id="UP000790377">
    <property type="component" value="Unassembled WGS sequence"/>
</dbReference>
<name>A0ACB7ZXI4_9AGAM</name>
<gene>
    <name evidence="1" type="ORF">BJ138DRAFT_1164034</name>
</gene>